<evidence type="ECO:0000256" key="2">
    <source>
        <dbReference type="ARBA" id="ARBA00022475"/>
    </source>
</evidence>
<keyword evidence="2" id="KW-1003">Cell membrane</keyword>
<dbReference type="GO" id="GO:0005886">
    <property type="term" value="C:plasma membrane"/>
    <property type="evidence" value="ECO:0007669"/>
    <property type="project" value="UniProtKB-SubCell"/>
</dbReference>
<evidence type="ECO:0000256" key="8">
    <source>
        <dbReference type="SAM" id="Phobius"/>
    </source>
</evidence>
<evidence type="ECO:0000313" key="9">
    <source>
        <dbReference type="EMBL" id="SDM53821.1"/>
    </source>
</evidence>
<keyword evidence="6 8" id="KW-0472">Membrane</keyword>
<dbReference type="AlphaFoldDB" id="A0A1G9U1T2"/>
<evidence type="ECO:0000256" key="7">
    <source>
        <dbReference type="ARBA" id="ARBA00024033"/>
    </source>
</evidence>
<keyword evidence="9" id="KW-0328">Glycosyltransferase</keyword>
<feature type="transmembrane region" description="Helical" evidence="8">
    <location>
        <begin position="294"/>
        <end position="309"/>
    </location>
</feature>
<dbReference type="EMBL" id="LT629701">
    <property type="protein sequence ID" value="SDM53821.1"/>
    <property type="molecule type" value="Genomic_DNA"/>
</dbReference>
<protein>
    <submittedName>
        <fullName evidence="9">Alpha-1,2-mannosyltransferase</fullName>
    </submittedName>
</protein>
<feature type="transmembrane region" description="Helical" evidence="8">
    <location>
        <begin position="185"/>
        <end position="203"/>
    </location>
</feature>
<feature type="transmembrane region" description="Helical" evidence="8">
    <location>
        <begin position="77"/>
        <end position="98"/>
    </location>
</feature>
<dbReference type="Pfam" id="PF09594">
    <property type="entry name" value="GT87"/>
    <property type="match status" value="1"/>
</dbReference>
<dbReference type="Proteomes" id="UP000183376">
    <property type="component" value="Chromosome I"/>
</dbReference>
<sequence>MLVAGVLAVLALALWQASGAALVDLDVYRAGGEAWLTGRHLYDEGFPPRPLVYQLPFTYPPFAAVLFSLLTPLSLKAMGYVLTTASALALAVACVIVARRCGLATAGARGLGVAVAALSVLSEPVLATIGLGQVNTLLMALVVADCLLPRTPWPRGLLVGIAAGIKLTPAIFVLYFLASGRVRPALTTIATFAGTVAVGFLATPKDSVRYWFSTLFNTDRIGGPEFFTNQSLRGLIGRFGLVDGQVFPFWAVGVLITLAMTWLILRRVRGEVPALLVVAAAGLLCSPVSWSNHWVWVAVLTTAVAAALVRRPRWSLLAPAVAAAVLFAGPHQYVPGGGKVELTWTAAQWPWGNAFFLTAVVSLAVLLVRNRSRPGDNLSGDAGIRTGERAQVGLGGDDENRR</sequence>
<evidence type="ECO:0000256" key="5">
    <source>
        <dbReference type="ARBA" id="ARBA00022989"/>
    </source>
</evidence>
<evidence type="ECO:0000256" key="4">
    <source>
        <dbReference type="ARBA" id="ARBA00022692"/>
    </source>
</evidence>
<feature type="transmembrane region" description="Helical" evidence="8">
    <location>
        <begin position="316"/>
        <end position="334"/>
    </location>
</feature>
<reference evidence="9 10" key="1">
    <citation type="submission" date="2016-10" db="EMBL/GenBank/DDBJ databases">
        <authorList>
            <person name="de Groot N.N."/>
        </authorList>
    </citation>
    <scope>NUCLEOTIDE SEQUENCE [LARGE SCALE GENOMIC DNA]</scope>
    <source>
        <strain evidence="9 10">DSM 44149</strain>
    </source>
</reference>
<keyword evidence="10" id="KW-1185">Reference proteome</keyword>
<name>A0A1G9U1T2_ALLAB</name>
<feature type="transmembrane region" description="Helical" evidence="8">
    <location>
        <begin position="349"/>
        <end position="368"/>
    </location>
</feature>
<keyword evidence="5 8" id="KW-1133">Transmembrane helix</keyword>
<feature type="transmembrane region" description="Helical" evidence="8">
    <location>
        <begin position="272"/>
        <end position="288"/>
    </location>
</feature>
<proteinExistence type="inferred from homology"/>
<feature type="transmembrane region" description="Helical" evidence="8">
    <location>
        <begin position="157"/>
        <end position="178"/>
    </location>
</feature>
<comment type="subcellular location">
    <subcellularLocation>
        <location evidence="1">Cell membrane</location>
        <topology evidence="1">Multi-pass membrane protein</topology>
    </subcellularLocation>
</comment>
<dbReference type="InterPro" id="IPR018584">
    <property type="entry name" value="GT87"/>
</dbReference>
<organism evidence="9 10">
    <name type="scientific">Allokutzneria albata</name>
    <name type="common">Kibdelosporangium albatum</name>
    <dbReference type="NCBI Taxonomy" id="211114"/>
    <lineage>
        <taxon>Bacteria</taxon>
        <taxon>Bacillati</taxon>
        <taxon>Actinomycetota</taxon>
        <taxon>Actinomycetes</taxon>
        <taxon>Pseudonocardiales</taxon>
        <taxon>Pseudonocardiaceae</taxon>
        <taxon>Allokutzneria</taxon>
    </lineage>
</organism>
<dbReference type="GO" id="GO:0016758">
    <property type="term" value="F:hexosyltransferase activity"/>
    <property type="evidence" value="ECO:0007669"/>
    <property type="project" value="InterPro"/>
</dbReference>
<gene>
    <name evidence="9" type="ORF">SAMN04489726_2122</name>
</gene>
<evidence type="ECO:0000256" key="6">
    <source>
        <dbReference type="ARBA" id="ARBA00023136"/>
    </source>
</evidence>
<dbReference type="STRING" id="211114.SAMN04489726_2122"/>
<accession>A0A1G9U1T2</accession>
<evidence type="ECO:0000256" key="1">
    <source>
        <dbReference type="ARBA" id="ARBA00004651"/>
    </source>
</evidence>
<feature type="transmembrane region" description="Helical" evidence="8">
    <location>
        <begin position="247"/>
        <end position="265"/>
    </location>
</feature>
<keyword evidence="4 8" id="KW-0812">Transmembrane</keyword>
<evidence type="ECO:0000256" key="3">
    <source>
        <dbReference type="ARBA" id="ARBA00022679"/>
    </source>
</evidence>
<feature type="transmembrane region" description="Helical" evidence="8">
    <location>
        <begin position="110"/>
        <end position="131"/>
    </location>
</feature>
<dbReference type="eggNOG" id="COG5650">
    <property type="taxonomic scope" value="Bacteria"/>
</dbReference>
<comment type="similarity">
    <text evidence="7">Belongs to the glycosyltransferase 87 family.</text>
</comment>
<keyword evidence="3 9" id="KW-0808">Transferase</keyword>
<evidence type="ECO:0000313" key="10">
    <source>
        <dbReference type="Proteomes" id="UP000183376"/>
    </source>
</evidence>